<dbReference type="AlphaFoldDB" id="A0ABD2WMW3"/>
<name>A0ABD2WMW3_9HYME</name>
<reference evidence="3 4" key="1">
    <citation type="journal article" date="2024" name="bioRxiv">
        <title>A reference genome for Trichogramma kaykai: A tiny desert-dwelling parasitoid wasp with competing sex-ratio distorters.</title>
        <authorList>
            <person name="Culotta J."/>
            <person name="Lindsey A.R."/>
        </authorList>
    </citation>
    <scope>NUCLEOTIDE SEQUENCE [LARGE SCALE GENOMIC DNA]</scope>
    <source>
        <strain evidence="3 4">KSX58</strain>
    </source>
</reference>
<dbReference type="SMART" id="SM00355">
    <property type="entry name" value="ZnF_C2H2"/>
    <property type="match status" value="2"/>
</dbReference>
<feature type="domain" description="C2H2-type" evidence="2">
    <location>
        <begin position="139"/>
        <end position="162"/>
    </location>
</feature>
<dbReference type="Proteomes" id="UP001627154">
    <property type="component" value="Unassembled WGS sequence"/>
</dbReference>
<dbReference type="InterPro" id="IPR013087">
    <property type="entry name" value="Znf_C2H2_type"/>
</dbReference>
<keyword evidence="1" id="KW-0862">Zinc</keyword>
<comment type="caution">
    <text evidence="3">The sequence shown here is derived from an EMBL/GenBank/DDBJ whole genome shotgun (WGS) entry which is preliminary data.</text>
</comment>
<dbReference type="Gene3D" id="3.30.160.60">
    <property type="entry name" value="Classic Zinc Finger"/>
    <property type="match status" value="1"/>
</dbReference>
<evidence type="ECO:0000313" key="4">
    <source>
        <dbReference type="Proteomes" id="UP001627154"/>
    </source>
</evidence>
<keyword evidence="4" id="KW-1185">Reference proteome</keyword>
<evidence type="ECO:0000256" key="1">
    <source>
        <dbReference type="PROSITE-ProRule" id="PRU00042"/>
    </source>
</evidence>
<evidence type="ECO:0000313" key="3">
    <source>
        <dbReference type="EMBL" id="KAL3394095.1"/>
    </source>
</evidence>
<organism evidence="3 4">
    <name type="scientific">Trichogramma kaykai</name>
    <dbReference type="NCBI Taxonomy" id="54128"/>
    <lineage>
        <taxon>Eukaryota</taxon>
        <taxon>Metazoa</taxon>
        <taxon>Ecdysozoa</taxon>
        <taxon>Arthropoda</taxon>
        <taxon>Hexapoda</taxon>
        <taxon>Insecta</taxon>
        <taxon>Pterygota</taxon>
        <taxon>Neoptera</taxon>
        <taxon>Endopterygota</taxon>
        <taxon>Hymenoptera</taxon>
        <taxon>Apocrita</taxon>
        <taxon>Proctotrupomorpha</taxon>
        <taxon>Chalcidoidea</taxon>
        <taxon>Trichogrammatidae</taxon>
        <taxon>Trichogramma</taxon>
    </lineage>
</organism>
<protein>
    <recommendedName>
        <fullName evidence="2">C2H2-type domain-containing protein</fullName>
    </recommendedName>
</protein>
<keyword evidence="1" id="KW-0479">Metal-binding</keyword>
<gene>
    <name evidence="3" type="ORF">TKK_011150</name>
</gene>
<evidence type="ECO:0000259" key="2">
    <source>
        <dbReference type="PROSITE" id="PS50157"/>
    </source>
</evidence>
<keyword evidence="1" id="KW-0863">Zinc-finger</keyword>
<dbReference type="GO" id="GO:0008270">
    <property type="term" value="F:zinc ion binding"/>
    <property type="evidence" value="ECO:0007669"/>
    <property type="project" value="UniProtKB-KW"/>
</dbReference>
<accession>A0ABD2WMW3</accession>
<dbReference type="EMBL" id="JBJJXI010000092">
    <property type="protein sequence ID" value="KAL3394095.1"/>
    <property type="molecule type" value="Genomic_DNA"/>
</dbReference>
<dbReference type="PROSITE" id="PS00028">
    <property type="entry name" value="ZINC_FINGER_C2H2_1"/>
    <property type="match status" value="1"/>
</dbReference>
<dbReference type="PROSITE" id="PS50157">
    <property type="entry name" value="ZINC_FINGER_C2H2_2"/>
    <property type="match status" value="1"/>
</dbReference>
<proteinExistence type="predicted"/>
<sequence length="321" mass="37333">MFLKFKGSFIKRIHLESIRRREICYLSRLCTQAIWHKYSSKRGLLNFAAQRAFCARDRAWRIYLQRKGIFLAEYISVCKVVFPYTYANINMIKSLDSSNSSVIWTSSIYICSECSYTETVYELFQMHLLVSHRHLKDKYVCESCGIVFESFKNLSKHNEKDHQIAITFCEFKHGKKKFKLPIRENKTAPKRVSGCLDLSANLPYLDLLNGNSAVASARTVSSSSAYYSTFSIEPDHQNMVNSNEKICFNVIPISWINNFRAPSWCYTIYSNEQQEESSALTREIFDSERCDRTTNATRKKRVPLHTFRCGYLLCVQVACIF</sequence>